<dbReference type="GO" id="GO:0098552">
    <property type="term" value="C:side of membrane"/>
    <property type="evidence" value="ECO:0007669"/>
    <property type="project" value="UniProtKB-KW"/>
</dbReference>
<evidence type="ECO:0000256" key="1">
    <source>
        <dbReference type="ARBA" id="ARBA00004609"/>
    </source>
</evidence>
<evidence type="ECO:0000313" key="11">
    <source>
        <dbReference type="Proteomes" id="UP000187406"/>
    </source>
</evidence>
<keyword evidence="6" id="KW-1015">Disulfide bond</keyword>
<dbReference type="InterPro" id="IPR016140">
    <property type="entry name" value="Bifunc_inhib/LTP/seed_store"/>
</dbReference>
<dbReference type="Gene3D" id="1.10.110.10">
    <property type="entry name" value="Plant lipid-transfer and hydrophobic proteins"/>
    <property type="match status" value="1"/>
</dbReference>
<gene>
    <name evidence="10" type="ORF">CFOL_v3_13035</name>
</gene>
<accession>A0A1Q3BNT9</accession>
<evidence type="ECO:0000256" key="8">
    <source>
        <dbReference type="ARBA" id="ARBA00023288"/>
    </source>
</evidence>
<dbReference type="EMBL" id="BDDD01000732">
    <property type="protein sequence ID" value="GAV69534.1"/>
    <property type="molecule type" value="Genomic_DNA"/>
</dbReference>
<reference evidence="11" key="1">
    <citation type="submission" date="2016-04" db="EMBL/GenBank/DDBJ databases">
        <title>Cephalotus genome sequencing.</title>
        <authorList>
            <person name="Fukushima K."/>
            <person name="Hasebe M."/>
            <person name="Fang X."/>
        </authorList>
    </citation>
    <scope>NUCLEOTIDE SEQUENCE [LARGE SCALE GENOMIC DNA]</scope>
    <source>
        <strain evidence="11">cv. St1</strain>
    </source>
</reference>
<dbReference type="SMART" id="SM00499">
    <property type="entry name" value="AAI"/>
    <property type="match status" value="1"/>
</dbReference>
<dbReference type="AlphaFoldDB" id="A0A1Q3BNT9"/>
<feature type="domain" description="Bifunctional inhibitor/plant lipid transfer protein/seed storage helical" evidence="9">
    <location>
        <begin position="47"/>
        <end position="118"/>
    </location>
</feature>
<comment type="caution">
    <text evidence="10">The sequence shown here is derived from an EMBL/GenBank/DDBJ whole genome shotgun (WGS) entry which is preliminary data.</text>
</comment>
<name>A0A1Q3BNT9_CEPFO</name>
<dbReference type="InParanoid" id="A0A1Q3BNT9"/>
<keyword evidence="8" id="KW-0449">Lipoprotein</keyword>
<evidence type="ECO:0000256" key="2">
    <source>
        <dbReference type="ARBA" id="ARBA00009748"/>
    </source>
</evidence>
<dbReference type="OrthoDB" id="1925812at2759"/>
<keyword evidence="3" id="KW-1003">Cell membrane</keyword>
<dbReference type="Proteomes" id="UP000187406">
    <property type="component" value="Unassembled WGS sequence"/>
</dbReference>
<dbReference type="STRING" id="3775.A0A1Q3BNT9"/>
<organism evidence="10 11">
    <name type="scientific">Cephalotus follicularis</name>
    <name type="common">Albany pitcher plant</name>
    <dbReference type="NCBI Taxonomy" id="3775"/>
    <lineage>
        <taxon>Eukaryota</taxon>
        <taxon>Viridiplantae</taxon>
        <taxon>Streptophyta</taxon>
        <taxon>Embryophyta</taxon>
        <taxon>Tracheophyta</taxon>
        <taxon>Spermatophyta</taxon>
        <taxon>Magnoliopsida</taxon>
        <taxon>eudicotyledons</taxon>
        <taxon>Gunneridae</taxon>
        <taxon>Pentapetalae</taxon>
        <taxon>rosids</taxon>
        <taxon>fabids</taxon>
        <taxon>Oxalidales</taxon>
        <taxon>Cephalotaceae</taxon>
        <taxon>Cephalotus</taxon>
    </lineage>
</organism>
<dbReference type="CDD" id="cd00010">
    <property type="entry name" value="AAI_LTSS"/>
    <property type="match status" value="1"/>
</dbReference>
<evidence type="ECO:0000259" key="9">
    <source>
        <dbReference type="SMART" id="SM00499"/>
    </source>
</evidence>
<dbReference type="GO" id="GO:0005886">
    <property type="term" value="C:plasma membrane"/>
    <property type="evidence" value="ECO:0007669"/>
    <property type="project" value="UniProtKB-SubCell"/>
</dbReference>
<protein>
    <submittedName>
        <fullName evidence="10">LTP_2 domain-containing protein</fullName>
    </submittedName>
</protein>
<evidence type="ECO:0000256" key="5">
    <source>
        <dbReference type="ARBA" id="ARBA00022729"/>
    </source>
</evidence>
<proteinExistence type="inferred from homology"/>
<dbReference type="InterPro" id="IPR043325">
    <property type="entry name" value="LTSS"/>
</dbReference>
<evidence type="ECO:0000313" key="10">
    <source>
        <dbReference type="EMBL" id="GAV69534.1"/>
    </source>
</evidence>
<comment type="similarity">
    <text evidence="2">Belongs to the plant LTP family.</text>
</comment>
<dbReference type="Pfam" id="PF14368">
    <property type="entry name" value="LTP_2"/>
    <property type="match status" value="1"/>
</dbReference>
<evidence type="ECO:0000256" key="7">
    <source>
        <dbReference type="ARBA" id="ARBA00023180"/>
    </source>
</evidence>
<keyword evidence="5" id="KW-0732">Signal</keyword>
<evidence type="ECO:0000256" key="6">
    <source>
        <dbReference type="ARBA" id="ARBA00023157"/>
    </source>
</evidence>
<dbReference type="FunCoup" id="A0A1Q3BNT9">
    <property type="interactions" value="9"/>
</dbReference>
<keyword evidence="4" id="KW-0336">GPI-anchor</keyword>
<keyword evidence="11" id="KW-1185">Reference proteome</keyword>
<keyword evidence="7" id="KW-0325">Glycoprotein</keyword>
<dbReference type="PANTHER" id="PTHR33044">
    <property type="entry name" value="BIFUNCTIONAL INHIBITOR/LIPID-TRANSFER PROTEIN/SEED STORAGE 2S ALBUMIN SUPERFAMILY PROTEIN-RELATED"/>
    <property type="match status" value="1"/>
</dbReference>
<dbReference type="SUPFAM" id="SSF47699">
    <property type="entry name" value="Bifunctional inhibitor/lipid-transfer protein/seed storage 2S albumin"/>
    <property type="match status" value="1"/>
</dbReference>
<keyword evidence="4" id="KW-0472">Membrane</keyword>
<dbReference type="InterPro" id="IPR036312">
    <property type="entry name" value="Bifun_inhib/LTP/seed_sf"/>
</dbReference>
<comment type="subcellular location">
    <subcellularLocation>
        <location evidence="1">Cell membrane</location>
        <topology evidence="1">Lipid-anchor</topology>
        <topology evidence="1">GPI-anchor</topology>
    </subcellularLocation>
</comment>
<sequence>MISSQDPALNDFSQLVSQDLTQGLSSLLAASGAGAGAGAGAGSSMPCIQKLLPCQPYLHSPSPPALCCLPLKEIVTNDSKCLCDIFNNPEILKSFNITQDDALKVPKACGVKVDLSECKNGK</sequence>
<evidence type="ECO:0000256" key="4">
    <source>
        <dbReference type="ARBA" id="ARBA00022622"/>
    </source>
</evidence>
<evidence type="ECO:0000256" key="3">
    <source>
        <dbReference type="ARBA" id="ARBA00022475"/>
    </source>
</evidence>